<dbReference type="EMBL" id="JAACNO010002481">
    <property type="protein sequence ID" value="KAF4132862.1"/>
    <property type="molecule type" value="Genomic_DNA"/>
</dbReference>
<keyword evidence="2" id="KW-0472">Membrane</keyword>
<dbReference type="InterPro" id="IPR050583">
    <property type="entry name" value="Mycobacterial_A85_antigen"/>
</dbReference>
<keyword evidence="3" id="KW-0378">Hydrolase</keyword>
<protein>
    <submittedName>
        <fullName evidence="3">Putative alpha/beta hydrolase protein</fullName>
    </submittedName>
</protein>
<evidence type="ECO:0000256" key="1">
    <source>
        <dbReference type="SAM" id="MobiDB-lite"/>
    </source>
</evidence>
<reference evidence="3" key="1">
    <citation type="submission" date="2020-03" db="EMBL/GenBank/DDBJ databases">
        <title>Hybrid Assembly of Korean Phytophthora infestans isolates.</title>
        <authorList>
            <person name="Prokchorchik M."/>
            <person name="Lee Y."/>
            <person name="Seo J."/>
            <person name="Cho J.-H."/>
            <person name="Park Y.-E."/>
            <person name="Jang D.-C."/>
            <person name="Im J.-S."/>
            <person name="Choi J.-G."/>
            <person name="Park H.-J."/>
            <person name="Lee G.-B."/>
            <person name="Lee Y.-G."/>
            <person name="Hong S.-Y."/>
            <person name="Cho K."/>
            <person name="Sohn K.H."/>
        </authorList>
    </citation>
    <scope>NUCLEOTIDE SEQUENCE</scope>
    <source>
        <strain evidence="3">KR_2_A2</strain>
    </source>
</reference>
<proteinExistence type="predicted"/>
<feature type="region of interest" description="Disordered" evidence="1">
    <location>
        <begin position="1"/>
        <end position="22"/>
    </location>
</feature>
<accession>A0A8S9TZC6</accession>
<dbReference type="Proteomes" id="UP000704712">
    <property type="component" value="Unassembled WGS sequence"/>
</dbReference>
<comment type="caution">
    <text evidence="3">The sequence shown here is derived from an EMBL/GenBank/DDBJ whole genome shotgun (WGS) entry which is preliminary data.</text>
</comment>
<feature type="transmembrane region" description="Helical" evidence="2">
    <location>
        <begin position="32"/>
        <end position="51"/>
    </location>
</feature>
<dbReference type="SUPFAM" id="SSF53474">
    <property type="entry name" value="alpha/beta-Hydrolases"/>
    <property type="match status" value="1"/>
</dbReference>
<evidence type="ECO:0000256" key="2">
    <source>
        <dbReference type="SAM" id="Phobius"/>
    </source>
</evidence>
<keyword evidence="2" id="KW-0812">Transmembrane</keyword>
<dbReference type="Gene3D" id="3.40.50.1820">
    <property type="entry name" value="alpha/beta hydrolase"/>
    <property type="match status" value="1"/>
</dbReference>
<dbReference type="InterPro" id="IPR029058">
    <property type="entry name" value="AB_hydrolase_fold"/>
</dbReference>
<dbReference type="PANTHER" id="PTHR48098">
    <property type="entry name" value="ENTEROCHELIN ESTERASE-RELATED"/>
    <property type="match status" value="1"/>
</dbReference>
<dbReference type="PANTHER" id="PTHR48098:SF3">
    <property type="entry name" value="IRON(III) ENTEROBACTIN ESTERASE"/>
    <property type="match status" value="1"/>
</dbReference>
<evidence type="ECO:0000313" key="3">
    <source>
        <dbReference type="EMBL" id="KAF4132862.1"/>
    </source>
</evidence>
<dbReference type="GO" id="GO:0016787">
    <property type="term" value="F:hydrolase activity"/>
    <property type="evidence" value="ECO:0007669"/>
    <property type="project" value="UniProtKB-KW"/>
</dbReference>
<evidence type="ECO:0000313" key="4">
    <source>
        <dbReference type="Proteomes" id="UP000704712"/>
    </source>
</evidence>
<dbReference type="AlphaFoldDB" id="A0A8S9TZC6"/>
<gene>
    <name evidence="3" type="ORF">GN958_ATG17959</name>
</gene>
<sequence>MSLQGERSSLIPTSDMSTATPSTRPRWKLGNVALVAIISTFGFLALFHWTADTQSVAGFNSDTSVPRFRVSFPSSVHSKPITGRLMVCMAQKHAVSDPQGEDQPRFLVDDSKDTQQIFAVDVWEFAPGDIGTESREVNGTHAVGYPMVFMDQVPAGEYWVQAVLHPYVEYNRSDGWKLQLPSFTTFESDGGVLTAPGSLYSAAKRALFDPATFSVDLVLTQVEPELPPLEEPHELLQHVTFRSPSLSTFWGTDVFLKAWVLLPHRFFDDAMKDVHYPLFIYHTHYSREFEHSFYPSPPKNTTTASLGEEYGFYFFSNWTSDNPTDPFTNKRGIIVQLQHANPYYDDSYAVNSANIGPYGDAITFEFLPYLEHKFRGIGEGWARTMYGGSTGGWESFAVQVYYPDEYNGCWSFCPDAFDFHRFQQVDLVANKNAYYARGDWTQKDRGAKRNYLGDIRETMAEENHHELAMGSRGRSGGQWDAWQAVYSPLNNTDGYPAAVWDKRTGEIHPQVVEYWEAHYDIRAKLQREWHARGLGHKLVNKLHVYVGVTDSYYLNDAVFLLEDFLKTTTEPYYNGSIVYGVTDGRGYEHCWTGSFEQSISLGWQTVNQRMIPQMVDHIVQSAPEGADLSFTSKGHQDQSINCNKQLLNRGIKANHYNGEVEGGGVQL</sequence>
<keyword evidence="2" id="KW-1133">Transmembrane helix</keyword>
<organism evidence="3 4">
    <name type="scientific">Phytophthora infestans</name>
    <name type="common">Potato late blight agent</name>
    <name type="synonym">Botrytis infestans</name>
    <dbReference type="NCBI Taxonomy" id="4787"/>
    <lineage>
        <taxon>Eukaryota</taxon>
        <taxon>Sar</taxon>
        <taxon>Stramenopiles</taxon>
        <taxon>Oomycota</taxon>
        <taxon>Peronosporomycetes</taxon>
        <taxon>Peronosporales</taxon>
        <taxon>Peronosporaceae</taxon>
        <taxon>Phytophthora</taxon>
    </lineage>
</organism>
<name>A0A8S9TZC6_PHYIN</name>